<comment type="caution">
    <text evidence="2">The sequence shown here is derived from an EMBL/GenBank/DDBJ whole genome shotgun (WGS) entry which is preliminary data.</text>
</comment>
<keyword evidence="1" id="KW-0472">Membrane</keyword>
<protein>
    <submittedName>
        <fullName evidence="2">Uncharacterized protein</fullName>
    </submittedName>
</protein>
<proteinExistence type="predicted"/>
<dbReference type="EMBL" id="CADEBD010000388">
    <property type="protein sequence ID" value="CAB3253079.1"/>
    <property type="molecule type" value="Genomic_DNA"/>
</dbReference>
<keyword evidence="1" id="KW-0812">Transmembrane</keyword>
<dbReference type="AlphaFoldDB" id="A0A8S1B1C1"/>
<evidence type="ECO:0000313" key="3">
    <source>
        <dbReference type="Proteomes" id="UP000494256"/>
    </source>
</evidence>
<dbReference type="OrthoDB" id="6776127at2759"/>
<organism evidence="2 3">
    <name type="scientific">Arctia plantaginis</name>
    <name type="common">Wood tiger moth</name>
    <name type="synonym">Phalaena plantaginis</name>
    <dbReference type="NCBI Taxonomy" id="874455"/>
    <lineage>
        <taxon>Eukaryota</taxon>
        <taxon>Metazoa</taxon>
        <taxon>Ecdysozoa</taxon>
        <taxon>Arthropoda</taxon>
        <taxon>Hexapoda</taxon>
        <taxon>Insecta</taxon>
        <taxon>Pterygota</taxon>
        <taxon>Neoptera</taxon>
        <taxon>Endopterygota</taxon>
        <taxon>Lepidoptera</taxon>
        <taxon>Glossata</taxon>
        <taxon>Ditrysia</taxon>
        <taxon>Noctuoidea</taxon>
        <taxon>Erebidae</taxon>
        <taxon>Arctiinae</taxon>
        <taxon>Arctia</taxon>
    </lineage>
</organism>
<accession>A0A8S1B1C1</accession>
<evidence type="ECO:0000256" key="1">
    <source>
        <dbReference type="SAM" id="Phobius"/>
    </source>
</evidence>
<name>A0A8S1B1C1_ARCPL</name>
<evidence type="ECO:0000313" key="2">
    <source>
        <dbReference type="EMBL" id="CAB3253079.1"/>
    </source>
</evidence>
<keyword evidence="1" id="KW-1133">Transmembrane helix</keyword>
<dbReference type="Proteomes" id="UP000494256">
    <property type="component" value="Unassembled WGS sequence"/>
</dbReference>
<gene>
    <name evidence="2" type="ORF">APLA_LOCUS14225</name>
</gene>
<reference evidence="2 3" key="1">
    <citation type="submission" date="2020-04" db="EMBL/GenBank/DDBJ databases">
        <authorList>
            <person name="Wallbank WR R."/>
            <person name="Pardo Diaz C."/>
            <person name="Kozak K."/>
            <person name="Martin S."/>
            <person name="Jiggins C."/>
            <person name="Moest M."/>
            <person name="Warren A I."/>
            <person name="Byers J.R.P. K."/>
            <person name="Montejo-Kovacevich G."/>
            <person name="Yen C E."/>
        </authorList>
    </citation>
    <scope>NUCLEOTIDE SEQUENCE [LARGE SCALE GENOMIC DNA]</scope>
</reference>
<sequence length="119" mass="13610">MNRYVLDPIDRYLFVDRRAETMEVRIMLASLVLMAVFGMAYLVLRHVLTRLYSIEGETKRLPKEVFPTESIYVAIYKKLPRLTPTCDGLAAGDRMARGKQTESNWTDAIFNGFGSKDAN</sequence>
<feature type="transmembrane region" description="Helical" evidence="1">
    <location>
        <begin position="24"/>
        <end position="44"/>
    </location>
</feature>